<evidence type="ECO:0000313" key="1">
    <source>
        <dbReference type="EMBL" id="ADL36282.1"/>
    </source>
</evidence>
<keyword evidence="1" id="KW-0614">Plasmid</keyword>
<accession>E0S4F0</accession>
<sequence length="72" mass="8464">MNRRDLKLDSLIGKKVRVVLFDDSSYEGILGFSEEFSEKYGYKKPNYYYIDGTTDDNNICFRKTHVKQTKAI</sequence>
<protein>
    <submittedName>
        <fullName evidence="1">Uncharacterized protein</fullName>
    </submittedName>
</protein>
<proteinExistence type="predicted"/>
<dbReference type="KEGG" id="bpb:bpr_II345"/>
<keyword evidence="2" id="KW-1185">Reference proteome</keyword>
<dbReference type="EMBL" id="CP001812">
    <property type="protein sequence ID" value="ADL36282.1"/>
    <property type="molecule type" value="Genomic_DNA"/>
</dbReference>
<dbReference type="RefSeq" id="WP_013282931.1">
    <property type="nucleotide sequence ID" value="NC_014389.1"/>
</dbReference>
<reference evidence="1 2" key="1">
    <citation type="journal article" date="2010" name="PLoS ONE">
        <title>The glycobiome of the rumen bacterium Butyrivibrio proteoclasticus B316(T) highlights adaptation to a polysaccharide-rich environment.</title>
        <authorList>
            <person name="Kelly W.J."/>
            <person name="Leahy S.C."/>
            <person name="Altermann E."/>
            <person name="Yeoman C.J."/>
            <person name="Dunne J.C."/>
            <person name="Kong Z."/>
            <person name="Pacheco D.M."/>
            <person name="Li D."/>
            <person name="Noel S.J."/>
            <person name="Moon C.D."/>
            <person name="Cookson A.L."/>
            <person name="Attwood G.T."/>
        </authorList>
    </citation>
    <scope>NUCLEOTIDE SEQUENCE [LARGE SCALE GENOMIC DNA]</scope>
    <source>
        <strain evidence="2">ATCC 51982 / DSM 14932 / B316</strain>
        <plasmid evidence="2">Plasmid pCY360</plasmid>
    </source>
</reference>
<geneLocation type="plasmid" evidence="1 2">
    <name>pCY360</name>
</geneLocation>
<gene>
    <name evidence="1" type="ordered locus">bpr_II345</name>
</gene>
<name>E0S4F0_BUTPB</name>
<evidence type="ECO:0000313" key="2">
    <source>
        <dbReference type="Proteomes" id="UP000001299"/>
    </source>
</evidence>
<dbReference type="AlphaFoldDB" id="E0S4F0"/>
<organism evidence="1 2">
    <name type="scientific">Butyrivibrio proteoclasticus (strain ATCC 51982 / DSM 14932 / B316)</name>
    <name type="common">Clostridium proteoclasticum</name>
    <dbReference type="NCBI Taxonomy" id="515622"/>
    <lineage>
        <taxon>Bacteria</taxon>
        <taxon>Bacillati</taxon>
        <taxon>Bacillota</taxon>
        <taxon>Clostridia</taxon>
        <taxon>Lachnospirales</taxon>
        <taxon>Lachnospiraceae</taxon>
        <taxon>Butyrivibrio</taxon>
    </lineage>
</organism>
<dbReference type="HOGENOM" id="CLU_2714748_0_0_9"/>
<dbReference type="Proteomes" id="UP000001299">
    <property type="component" value="Plasmid pCY360"/>
</dbReference>